<dbReference type="EMBL" id="DF237431">
    <property type="protein sequence ID" value="GAQ89048.1"/>
    <property type="molecule type" value="Genomic_DNA"/>
</dbReference>
<dbReference type="InterPro" id="IPR027417">
    <property type="entry name" value="P-loop_NTPase"/>
</dbReference>
<evidence type="ECO:0000256" key="3">
    <source>
        <dbReference type="SAM" id="MobiDB-lite"/>
    </source>
</evidence>
<dbReference type="PANTHER" id="PTHR47957:SF4">
    <property type="entry name" value="ATP-DEPENDENT HELICASE"/>
    <property type="match status" value="1"/>
</dbReference>
<evidence type="ECO:0000259" key="4">
    <source>
        <dbReference type="PROSITE" id="PS51192"/>
    </source>
</evidence>
<feature type="compositionally biased region" description="Acidic residues" evidence="3">
    <location>
        <begin position="581"/>
        <end position="591"/>
    </location>
</feature>
<sequence length="1557" mass="169606">MIDLTQEDVALDACDSNPGNNKATSQGSKEGASRWKKRKGPSAARVTIDLDSEPPRLDTESFSLAAEPKVSRASAALKLTPKTPVKPVAKRRKSSPLQAPVAALLRSCKAEQKGSGEDADSQAESTNGGDTEGHGAEGEDTDAECESTELASATSKVPQPPCETDIPSKLPPVANPRSILKPTPSPVQVEGTAHRPQGEWLQNAERGLKQDPSRPSASDAAGTSPADTCRPQGPMLNLQRAQQQAAPLFNPPQSPSALSAPKSIPSTFQPPPNISLVQKTPPELNREWEASGAAVRATPAAIPPSRSSVLEPHAYGQKAPPSVAAVPPWMSTETPPSQRGPIKGPARTVIEPVDARSPLETTIRQSKPQAGSGQPRTATTKPISDDLSWLPEPDFTELDALILAHQASKETFRQEEERRRRVAELENAQERTVAGRGGRGGVAAGVSGRGEAIEGQGRGGGDREADAANQRAWETEERGESIGERSAKRWDSWQGRVGRNGNGVSTSWQGEGPVGIERSEREGRQTRVLQANPLQSGLGKARENVPAEAVWPPEPDFGEATPRKREAGGRSARKKQRVVESDSELEEEDELPASCKRDPQVPLDPPKSERKPTPAPVTRQRAPASEKKAGAKLTPKSCILDSDTDDDVSNDSGGSEKKVGSKGAGSDSPVASLKGRVLRTVGKGSGRKPKRLAKVGSGYGAGFETGLGEDRVEEALERLRRKVADEGQIVHVESQPAQPAVHQKSKWPLQKKIEEALLARGVTQLYSHQAEAITHVFGGSSLVAATPTASGKSLTYCIPVLDAILTIPKSRALLVFPTKALARDQLKAMRELVAIVKPGVSCELYDGDTLFEDRKQICRKAQIIFTNPDMLHQTILQRHTYWKAFFANLAFCVIDEAHHYKGAFGSHVGLVLRRLLRVAQHYGGTPQFICCSATINNPVEHVSRLISKVDTQLVKGSGAPLGPRHIVLWQPALAKDGDGKRKSAYVEAAKITAELVKAGLQTLVFVAARKLTEIVCNTARDMLKQENRFDLIDKVESYRAGYTPEERRRLEKSLANGDLRALVSTNALELGIDIGQLDCTVHVGLPDTMASLWQQIGRAGRRQTASLAVIIGQQRPLDQHYMRHPDQLFSRGIEDALCDPLNPYLLRMHLPCAANELPLTEEDEALFGSDFGRVRDELVEASELRYVPGPDGGDQYTYRWDDNPATKFNIRGAAQDPFKVEDEDGRFIEEVEKATAFRRIHEGAIFLHQRESYQVLELDVEGRKATVRSCSPEFLTEVKEKISVRILESQQSRKALAAQLEFGTVKVTESIVGFQKKHILHDKVIEECSLQLPPTEYDTCAIWWDVPPEAVYRLEQEGSLMDAMNGVKRMVISILPQLSLMDRQDIGGHAVLSQEATQRPQVFIFDAYPGGIGITKQAYGKIEEVWRQALSVLRECDCSEGCPSCVQPSSFESVSGSMAVKKACRILLEALLADWMLTTEAADEAPIPTTGPPESHFHSAASAQRDAVAKPKAEPLRDATNFGKRCQAKLEQNEEVKVRSVKKKSAVPRQVIDLEDE</sequence>
<feature type="compositionally biased region" description="Polar residues" evidence="3">
    <location>
        <begin position="17"/>
        <end position="28"/>
    </location>
</feature>
<dbReference type="InterPro" id="IPR018973">
    <property type="entry name" value="MZB"/>
</dbReference>
<dbReference type="SUPFAM" id="SSF52540">
    <property type="entry name" value="P-loop containing nucleoside triphosphate hydrolases"/>
    <property type="match status" value="1"/>
</dbReference>
<feature type="region of interest" description="Disordered" evidence="3">
    <location>
        <begin position="1537"/>
        <end position="1557"/>
    </location>
</feature>
<dbReference type="GO" id="GO:0005634">
    <property type="term" value="C:nucleus"/>
    <property type="evidence" value="ECO:0000318"/>
    <property type="project" value="GO_Central"/>
</dbReference>
<feature type="region of interest" description="Disordered" evidence="3">
    <location>
        <begin position="410"/>
        <end position="670"/>
    </location>
</feature>
<feature type="compositionally biased region" description="Basic and acidic residues" evidence="3">
    <location>
        <begin position="410"/>
        <end position="424"/>
    </location>
</feature>
<dbReference type="Pfam" id="PF22982">
    <property type="entry name" value="WHD_HRQ1"/>
    <property type="match status" value="1"/>
</dbReference>
<evidence type="ECO:0000313" key="6">
    <source>
        <dbReference type="EMBL" id="GAQ89048.1"/>
    </source>
</evidence>
<dbReference type="OrthoDB" id="18781at2759"/>
<keyword evidence="2" id="KW-0067">ATP-binding</keyword>
<accession>A0A1Y1ILR4</accession>
<feature type="compositionally biased region" description="Acidic residues" evidence="3">
    <location>
        <begin position="138"/>
        <end position="147"/>
    </location>
</feature>
<dbReference type="PROSITE" id="PS51194">
    <property type="entry name" value="HELICASE_CTER"/>
    <property type="match status" value="1"/>
</dbReference>
<feature type="compositionally biased region" description="Basic and acidic residues" evidence="3">
    <location>
        <begin position="473"/>
        <end position="491"/>
    </location>
</feature>
<dbReference type="Pfam" id="PF00270">
    <property type="entry name" value="DEAD"/>
    <property type="match status" value="1"/>
</dbReference>
<dbReference type="PROSITE" id="PS51192">
    <property type="entry name" value="HELICASE_ATP_BIND_1"/>
    <property type="match status" value="1"/>
</dbReference>
<feature type="compositionally biased region" description="Basic and acidic residues" evidence="3">
    <location>
        <begin position="1507"/>
        <end position="1517"/>
    </location>
</feature>
<dbReference type="CDD" id="cd17923">
    <property type="entry name" value="DEXHc_Hrq1-like"/>
    <property type="match status" value="1"/>
</dbReference>
<protein>
    <submittedName>
        <fullName evidence="6">ATP-dependent helicase</fullName>
    </submittedName>
</protein>
<keyword evidence="6" id="KW-0378">Hydrolase</keyword>
<dbReference type="GO" id="GO:0006289">
    <property type="term" value="P:nucleotide-excision repair"/>
    <property type="evidence" value="ECO:0000318"/>
    <property type="project" value="GO_Central"/>
</dbReference>
<dbReference type="InterPro" id="IPR011545">
    <property type="entry name" value="DEAD/DEAH_box_helicase_dom"/>
</dbReference>
<organism evidence="6 7">
    <name type="scientific">Klebsormidium nitens</name>
    <name type="common">Green alga</name>
    <name type="synonym">Ulothrix nitens</name>
    <dbReference type="NCBI Taxonomy" id="105231"/>
    <lineage>
        <taxon>Eukaryota</taxon>
        <taxon>Viridiplantae</taxon>
        <taxon>Streptophyta</taxon>
        <taxon>Klebsormidiophyceae</taxon>
        <taxon>Klebsormidiales</taxon>
        <taxon>Klebsormidiaceae</taxon>
        <taxon>Klebsormidium</taxon>
    </lineage>
</organism>
<dbReference type="CDD" id="cd18797">
    <property type="entry name" value="SF2_C_Hrq"/>
    <property type="match status" value="1"/>
</dbReference>
<dbReference type="Gene3D" id="3.40.50.300">
    <property type="entry name" value="P-loop containing nucleotide triphosphate hydrolases"/>
    <property type="match status" value="2"/>
</dbReference>
<dbReference type="Pfam" id="PF09369">
    <property type="entry name" value="MZB"/>
    <property type="match status" value="1"/>
</dbReference>
<evidence type="ECO:0000259" key="5">
    <source>
        <dbReference type="PROSITE" id="PS51194"/>
    </source>
</evidence>
<keyword evidence="1" id="KW-0547">Nucleotide-binding</keyword>
<feature type="region of interest" description="Disordered" evidence="3">
    <location>
        <begin position="1"/>
        <end position="391"/>
    </location>
</feature>
<dbReference type="SMART" id="SM00487">
    <property type="entry name" value="DEXDc"/>
    <property type="match status" value="1"/>
</dbReference>
<dbReference type="OMA" id="LIRAESH"/>
<keyword evidence="6" id="KW-0347">Helicase</keyword>
<dbReference type="GO" id="GO:0036297">
    <property type="term" value="P:interstrand cross-link repair"/>
    <property type="evidence" value="ECO:0000318"/>
    <property type="project" value="GO_Central"/>
</dbReference>
<feature type="region of interest" description="Disordered" evidence="3">
    <location>
        <begin position="1489"/>
        <end position="1519"/>
    </location>
</feature>
<dbReference type="GO" id="GO:0043138">
    <property type="term" value="F:3'-5' DNA helicase activity"/>
    <property type="evidence" value="ECO:0000318"/>
    <property type="project" value="GO_Central"/>
</dbReference>
<feature type="compositionally biased region" description="Acidic residues" evidence="3">
    <location>
        <begin position="1"/>
        <end position="10"/>
    </location>
</feature>
<dbReference type="GO" id="GO:0003676">
    <property type="term" value="F:nucleic acid binding"/>
    <property type="evidence" value="ECO:0007669"/>
    <property type="project" value="InterPro"/>
</dbReference>
<evidence type="ECO:0000313" key="7">
    <source>
        <dbReference type="Proteomes" id="UP000054558"/>
    </source>
</evidence>
<dbReference type="Pfam" id="PF00271">
    <property type="entry name" value="Helicase_C"/>
    <property type="match status" value="1"/>
</dbReference>
<feature type="domain" description="Helicase ATP-binding" evidence="4">
    <location>
        <begin position="773"/>
        <end position="953"/>
    </location>
</feature>
<feature type="compositionally biased region" description="Polar residues" evidence="3">
    <location>
        <begin position="359"/>
        <end position="382"/>
    </location>
</feature>
<dbReference type="PANTHER" id="PTHR47957">
    <property type="entry name" value="ATP-DEPENDENT HELICASE HRQ1"/>
    <property type="match status" value="1"/>
</dbReference>
<dbReference type="InterPro" id="IPR055227">
    <property type="entry name" value="HRQ1_WHD"/>
</dbReference>
<evidence type="ECO:0000256" key="1">
    <source>
        <dbReference type="ARBA" id="ARBA00022741"/>
    </source>
</evidence>
<reference evidence="6 7" key="1">
    <citation type="journal article" date="2014" name="Nat. Commun.">
        <title>Klebsormidium flaccidum genome reveals primary factors for plant terrestrial adaptation.</title>
        <authorList>
            <person name="Hori K."/>
            <person name="Maruyama F."/>
            <person name="Fujisawa T."/>
            <person name="Togashi T."/>
            <person name="Yamamoto N."/>
            <person name="Seo M."/>
            <person name="Sato S."/>
            <person name="Yamada T."/>
            <person name="Mori H."/>
            <person name="Tajima N."/>
            <person name="Moriyama T."/>
            <person name="Ikeuchi M."/>
            <person name="Watanabe M."/>
            <person name="Wada H."/>
            <person name="Kobayashi K."/>
            <person name="Saito M."/>
            <person name="Masuda T."/>
            <person name="Sasaki-Sekimoto Y."/>
            <person name="Mashiguchi K."/>
            <person name="Awai K."/>
            <person name="Shimojima M."/>
            <person name="Masuda S."/>
            <person name="Iwai M."/>
            <person name="Nobusawa T."/>
            <person name="Narise T."/>
            <person name="Kondo S."/>
            <person name="Saito H."/>
            <person name="Sato R."/>
            <person name="Murakawa M."/>
            <person name="Ihara Y."/>
            <person name="Oshima-Yamada Y."/>
            <person name="Ohtaka K."/>
            <person name="Satoh M."/>
            <person name="Sonobe K."/>
            <person name="Ishii M."/>
            <person name="Ohtani R."/>
            <person name="Kanamori-Sato M."/>
            <person name="Honoki R."/>
            <person name="Miyazaki D."/>
            <person name="Mochizuki H."/>
            <person name="Umetsu J."/>
            <person name="Higashi K."/>
            <person name="Shibata D."/>
            <person name="Kamiya Y."/>
            <person name="Sato N."/>
            <person name="Nakamura Y."/>
            <person name="Tabata S."/>
            <person name="Ida S."/>
            <person name="Kurokawa K."/>
            <person name="Ohta H."/>
        </authorList>
    </citation>
    <scope>NUCLEOTIDE SEQUENCE [LARGE SCALE GENOMIC DNA]</scope>
    <source>
        <strain evidence="6 7">NIES-2285</strain>
    </source>
</reference>
<feature type="domain" description="Helicase C-terminal" evidence="5">
    <location>
        <begin position="990"/>
        <end position="1149"/>
    </location>
</feature>
<dbReference type="InterPro" id="IPR014001">
    <property type="entry name" value="Helicase_ATP-bd"/>
</dbReference>
<gene>
    <name evidence="6" type="ORF">KFL_004820080</name>
</gene>
<evidence type="ECO:0000256" key="2">
    <source>
        <dbReference type="ARBA" id="ARBA00022840"/>
    </source>
</evidence>
<proteinExistence type="predicted"/>
<dbReference type="GO" id="GO:0005524">
    <property type="term" value="F:ATP binding"/>
    <property type="evidence" value="ECO:0007669"/>
    <property type="project" value="UniProtKB-KW"/>
</dbReference>
<dbReference type="SMART" id="SM00490">
    <property type="entry name" value="HELICc"/>
    <property type="match status" value="1"/>
</dbReference>
<feature type="compositionally biased region" description="Low complexity" evidence="3">
    <location>
        <begin position="444"/>
        <end position="455"/>
    </location>
</feature>
<keyword evidence="7" id="KW-1185">Reference proteome</keyword>
<dbReference type="Proteomes" id="UP000054558">
    <property type="component" value="Unassembled WGS sequence"/>
</dbReference>
<name>A0A1Y1ILR4_KLENI</name>
<dbReference type="InterPro" id="IPR001650">
    <property type="entry name" value="Helicase_C-like"/>
</dbReference>